<evidence type="ECO:0000256" key="11">
    <source>
        <dbReference type="ARBA" id="ARBA00023136"/>
    </source>
</evidence>
<protein>
    <recommendedName>
        <fullName evidence="14">sphinganine-1-phosphate aldolase</fullName>
        <ecNumber evidence="14">4.1.2.27</ecNumber>
    </recommendedName>
    <alternativeName>
        <fullName evidence="15">Sphingosine-1-phosphate aldolase</fullName>
    </alternativeName>
</protein>
<reference evidence="18 19" key="1">
    <citation type="journal article" date="2021" name="Sci. Rep.">
        <title>Genome sequencing of the multicellular alga Astrephomene provides insights into convergent evolution of germ-soma differentiation.</title>
        <authorList>
            <person name="Yamashita S."/>
            <person name="Yamamoto K."/>
            <person name="Matsuzaki R."/>
            <person name="Suzuki S."/>
            <person name="Yamaguchi H."/>
            <person name="Hirooka S."/>
            <person name="Minakuchi Y."/>
            <person name="Miyagishima S."/>
            <person name="Kawachi M."/>
            <person name="Toyoda A."/>
            <person name="Nozaki H."/>
        </authorList>
    </citation>
    <scope>NUCLEOTIDE SEQUENCE [LARGE SCALE GENOMIC DNA]</scope>
    <source>
        <strain evidence="18 19">NIES-4017</strain>
    </source>
</reference>
<evidence type="ECO:0000256" key="10">
    <source>
        <dbReference type="ARBA" id="ARBA00023098"/>
    </source>
</evidence>
<dbReference type="InterPro" id="IPR002129">
    <property type="entry name" value="PyrdxlP-dep_de-COase"/>
</dbReference>
<dbReference type="GO" id="GO:0019752">
    <property type="term" value="P:carboxylic acid metabolic process"/>
    <property type="evidence" value="ECO:0007669"/>
    <property type="project" value="InterPro"/>
</dbReference>
<comment type="caution">
    <text evidence="18">The sequence shown here is derived from an EMBL/GenBank/DDBJ whole genome shotgun (WGS) entry which is preliminary data.</text>
</comment>
<evidence type="ECO:0000256" key="6">
    <source>
        <dbReference type="ARBA" id="ARBA00022824"/>
    </source>
</evidence>
<dbReference type="GO" id="GO:0030149">
    <property type="term" value="P:sphingolipid catabolic process"/>
    <property type="evidence" value="ECO:0007669"/>
    <property type="project" value="TreeGrafter"/>
</dbReference>
<evidence type="ECO:0000256" key="12">
    <source>
        <dbReference type="ARBA" id="ARBA00023239"/>
    </source>
</evidence>
<evidence type="ECO:0000256" key="2">
    <source>
        <dbReference type="ARBA" id="ARBA00004389"/>
    </source>
</evidence>
<dbReference type="GO" id="GO:0008117">
    <property type="term" value="F:sphinganine-1-phosphate aldolase activity"/>
    <property type="evidence" value="ECO:0007669"/>
    <property type="project" value="UniProtKB-EC"/>
</dbReference>
<evidence type="ECO:0000256" key="17">
    <source>
        <dbReference type="RuleBase" id="RU000382"/>
    </source>
</evidence>
<evidence type="ECO:0000256" key="3">
    <source>
        <dbReference type="ARBA" id="ARBA00004760"/>
    </source>
</evidence>
<name>A0AAD3DPB0_9CHLO</name>
<dbReference type="SUPFAM" id="SSF53383">
    <property type="entry name" value="PLP-dependent transferases"/>
    <property type="match status" value="1"/>
</dbReference>
<dbReference type="InterPro" id="IPR015422">
    <property type="entry name" value="PyrdxlP-dep_Trfase_small"/>
</dbReference>
<dbReference type="Pfam" id="PF00282">
    <property type="entry name" value="Pyridoxal_deC"/>
    <property type="match status" value="1"/>
</dbReference>
<dbReference type="AlphaFoldDB" id="A0AAD3DPB0"/>
<dbReference type="GO" id="GO:0030170">
    <property type="term" value="F:pyridoxal phosphate binding"/>
    <property type="evidence" value="ECO:0007669"/>
    <property type="project" value="InterPro"/>
</dbReference>
<keyword evidence="6" id="KW-0256">Endoplasmic reticulum</keyword>
<keyword evidence="12 17" id="KW-0456">Lyase</keyword>
<keyword evidence="19" id="KW-1185">Reference proteome</keyword>
<evidence type="ECO:0000256" key="16">
    <source>
        <dbReference type="PIRSR" id="PIRSR602129-50"/>
    </source>
</evidence>
<dbReference type="InterPro" id="IPR015421">
    <property type="entry name" value="PyrdxlP-dep_Trfase_major"/>
</dbReference>
<accession>A0AAD3DPB0</accession>
<dbReference type="GO" id="GO:0005789">
    <property type="term" value="C:endoplasmic reticulum membrane"/>
    <property type="evidence" value="ECO:0007669"/>
    <property type="project" value="UniProtKB-SubCell"/>
</dbReference>
<keyword evidence="11" id="KW-0472">Membrane</keyword>
<evidence type="ECO:0000256" key="14">
    <source>
        <dbReference type="ARBA" id="ARBA00038965"/>
    </source>
</evidence>
<dbReference type="EC" id="4.1.2.27" evidence="14"/>
<evidence type="ECO:0000256" key="15">
    <source>
        <dbReference type="ARBA" id="ARBA00042568"/>
    </source>
</evidence>
<dbReference type="EMBL" id="BMAR01000010">
    <property type="protein sequence ID" value="GFR45535.1"/>
    <property type="molecule type" value="Genomic_DNA"/>
</dbReference>
<evidence type="ECO:0000313" key="19">
    <source>
        <dbReference type="Proteomes" id="UP001054857"/>
    </source>
</evidence>
<keyword evidence="5" id="KW-0812">Transmembrane</keyword>
<keyword evidence="8" id="KW-0746">Sphingolipid metabolism</keyword>
<proteinExistence type="inferred from homology"/>
<sequence length="487" mass="51973">SIPPIAARIKSEKAKLSNQIIANRAAQGTERLLSLPRRGTPAVEVLSELRKRAARDVQLLRDGESPLSGAVYMPARGLHRALLDDVHRLFSLTNPLHPDAFPSVRQMEAEVVAVTAGLLGGGLGGANPNVCGAMTSGGTESILSAVKASRDYMAQRKGIRKPEMIIGVSAHAAYWKAAEYFKIKLHVVPVGRDFRLSAAAVRRRMNRNTVLVVASAPGFPHGVVDDVQGIARLAASSGVCCHVDACLGGFCLPFVRKLGRRVPPFDFRVRGVTSMSVDTHKFGMAHKGTSVVLYSCRELRTHQYTRVTDWSGGLYISPGLAGSRPGALIASAWASLVHLGEEGLMAATSAILAARDTLVQGIANQIPELEVLGEPEMGVVAFRSTVREVDIFVLNDWLTANGGWHLNALQAPPALHFCFTAMNADMAGPLVGALKRGVAELKAMKPAEAKAAATRGSAPIYGLANTTVDRDLVGEFLVAFQDVMLMP</sequence>
<comment type="cofactor">
    <cofactor evidence="1 16 17">
        <name>pyridoxal 5'-phosphate</name>
        <dbReference type="ChEBI" id="CHEBI:597326"/>
    </cofactor>
</comment>
<keyword evidence="10" id="KW-0443">Lipid metabolism</keyword>
<dbReference type="FunFam" id="3.40.640.10:FF:000020">
    <property type="entry name" value="sphingosine-1-phosphate lyase 1"/>
    <property type="match status" value="1"/>
</dbReference>
<dbReference type="Gene3D" id="6.10.140.2150">
    <property type="match status" value="1"/>
</dbReference>
<dbReference type="Gene3D" id="3.40.640.10">
    <property type="entry name" value="Type I PLP-dependent aspartate aminotransferase-like (Major domain)"/>
    <property type="match status" value="1"/>
</dbReference>
<comment type="similarity">
    <text evidence="13">Belongs to the group II decarboxylase family. Sphingosine-1-phosphate lyase subfamily.</text>
</comment>
<feature type="modified residue" description="N6-(pyridoxal phosphate)lysine" evidence="16">
    <location>
        <position position="281"/>
    </location>
</feature>
<feature type="non-terminal residue" evidence="18">
    <location>
        <position position="487"/>
    </location>
</feature>
<gene>
    <name evidence="18" type="ORF">Agub_g6928</name>
</gene>
<organism evidence="18 19">
    <name type="scientific">Astrephomene gubernaculifera</name>
    <dbReference type="NCBI Taxonomy" id="47775"/>
    <lineage>
        <taxon>Eukaryota</taxon>
        <taxon>Viridiplantae</taxon>
        <taxon>Chlorophyta</taxon>
        <taxon>core chlorophytes</taxon>
        <taxon>Chlorophyceae</taxon>
        <taxon>CS clade</taxon>
        <taxon>Chlamydomonadales</taxon>
        <taxon>Astrephomenaceae</taxon>
        <taxon>Astrephomene</taxon>
    </lineage>
</organism>
<evidence type="ECO:0000256" key="13">
    <source>
        <dbReference type="ARBA" id="ARBA00038302"/>
    </source>
</evidence>
<dbReference type="InterPro" id="IPR050477">
    <property type="entry name" value="GrpII_AminoAcid_Decarb"/>
</dbReference>
<evidence type="ECO:0000313" key="18">
    <source>
        <dbReference type="EMBL" id="GFR45535.1"/>
    </source>
</evidence>
<dbReference type="InterPro" id="IPR015424">
    <property type="entry name" value="PyrdxlP-dep_Trfase"/>
</dbReference>
<evidence type="ECO:0000256" key="4">
    <source>
        <dbReference type="ARBA" id="ARBA00004991"/>
    </source>
</evidence>
<dbReference type="Proteomes" id="UP001054857">
    <property type="component" value="Unassembled WGS sequence"/>
</dbReference>
<comment type="pathway">
    <text evidence="3">Lipid metabolism; sphingolipid metabolism.</text>
</comment>
<comment type="pathway">
    <text evidence="4">Sphingolipid metabolism.</text>
</comment>
<evidence type="ECO:0000256" key="1">
    <source>
        <dbReference type="ARBA" id="ARBA00001933"/>
    </source>
</evidence>
<dbReference type="PANTHER" id="PTHR42735">
    <property type="match status" value="1"/>
</dbReference>
<keyword evidence="9" id="KW-1133">Transmembrane helix</keyword>
<keyword evidence="7 16" id="KW-0663">Pyridoxal phosphate</keyword>
<evidence type="ECO:0000256" key="9">
    <source>
        <dbReference type="ARBA" id="ARBA00022989"/>
    </source>
</evidence>
<evidence type="ECO:0000256" key="8">
    <source>
        <dbReference type="ARBA" id="ARBA00022919"/>
    </source>
</evidence>
<comment type="subcellular location">
    <subcellularLocation>
        <location evidence="2">Endoplasmic reticulum membrane</location>
        <topology evidence="2">Single-pass membrane protein</topology>
    </subcellularLocation>
</comment>
<evidence type="ECO:0000256" key="7">
    <source>
        <dbReference type="ARBA" id="ARBA00022898"/>
    </source>
</evidence>
<evidence type="ECO:0000256" key="5">
    <source>
        <dbReference type="ARBA" id="ARBA00022692"/>
    </source>
</evidence>
<dbReference type="Gene3D" id="3.90.1150.10">
    <property type="entry name" value="Aspartate Aminotransferase, domain 1"/>
    <property type="match status" value="1"/>
</dbReference>
<dbReference type="PANTHER" id="PTHR42735:SF6">
    <property type="entry name" value="SPHINGOSINE-1-PHOSPHATE LYASE 1"/>
    <property type="match status" value="1"/>
</dbReference>